<reference evidence="1" key="1">
    <citation type="submission" date="2021-02" db="EMBL/GenBank/DDBJ databases">
        <authorList>
            <person name="Nowell W R."/>
        </authorList>
    </citation>
    <scope>NUCLEOTIDE SEQUENCE</scope>
    <source>
        <strain evidence="1">Ploen Becks lab</strain>
    </source>
</reference>
<keyword evidence="2" id="KW-1185">Reference proteome</keyword>
<comment type="caution">
    <text evidence="1">The sequence shown here is derived from an EMBL/GenBank/DDBJ whole genome shotgun (WGS) entry which is preliminary data.</text>
</comment>
<dbReference type="EMBL" id="CAJNOC010007017">
    <property type="protein sequence ID" value="CAF1090369.1"/>
    <property type="molecule type" value="Genomic_DNA"/>
</dbReference>
<sequence length="112" mass="12981">MHIIKLRPQFFLCKKLCEPEEEFNWWKTVTKNGIKCSVTAIVINGDSLDQRLFNSINHPCNASSLECPLHDSIIIWDSKIIHKCPYELVDKVTLRTLKDNILVNENEGMLLQ</sequence>
<evidence type="ECO:0000313" key="1">
    <source>
        <dbReference type="EMBL" id="CAF1090369.1"/>
    </source>
</evidence>
<accession>A0A814NCJ4</accession>
<feature type="non-terminal residue" evidence="1">
    <location>
        <position position="1"/>
    </location>
</feature>
<evidence type="ECO:0000313" key="2">
    <source>
        <dbReference type="Proteomes" id="UP000663879"/>
    </source>
</evidence>
<proteinExistence type="predicted"/>
<name>A0A814NCJ4_9BILA</name>
<dbReference type="Proteomes" id="UP000663879">
    <property type="component" value="Unassembled WGS sequence"/>
</dbReference>
<protein>
    <submittedName>
        <fullName evidence="1">Uncharacterized protein</fullName>
    </submittedName>
</protein>
<dbReference type="AlphaFoldDB" id="A0A814NCJ4"/>
<gene>
    <name evidence="1" type="ORF">OXX778_LOCUS20640</name>
</gene>
<organism evidence="1 2">
    <name type="scientific">Brachionus calyciflorus</name>
    <dbReference type="NCBI Taxonomy" id="104777"/>
    <lineage>
        <taxon>Eukaryota</taxon>
        <taxon>Metazoa</taxon>
        <taxon>Spiralia</taxon>
        <taxon>Gnathifera</taxon>
        <taxon>Rotifera</taxon>
        <taxon>Eurotatoria</taxon>
        <taxon>Monogononta</taxon>
        <taxon>Pseudotrocha</taxon>
        <taxon>Ploima</taxon>
        <taxon>Brachionidae</taxon>
        <taxon>Brachionus</taxon>
    </lineage>
</organism>